<accession>A0A1R3K4U0</accession>
<protein>
    <submittedName>
        <fullName evidence="1">Cryptochrome 2</fullName>
    </submittedName>
</protein>
<sequence>MAVGMARESLQRSVQVVDGGVAVTVGAFNAHFTDQSEFNITMECGKIYTNKDVFISSSVQNEPTSSVPPYLPRLFPSHADLPL</sequence>
<name>A0A1R3K4U0_9ROSI</name>
<keyword evidence="2" id="KW-1185">Reference proteome</keyword>
<gene>
    <name evidence="1" type="ORF">COLO4_11418</name>
</gene>
<reference evidence="2" key="1">
    <citation type="submission" date="2013-09" db="EMBL/GenBank/DDBJ databases">
        <title>Corchorus olitorius genome sequencing.</title>
        <authorList>
            <person name="Alam M."/>
            <person name="Haque M.S."/>
            <person name="Islam M.S."/>
            <person name="Emdad E.M."/>
            <person name="Islam M.M."/>
            <person name="Ahmed B."/>
            <person name="Halim A."/>
            <person name="Hossen Q.M.M."/>
            <person name="Hossain M.Z."/>
            <person name="Ahmed R."/>
            <person name="Khan M.M."/>
            <person name="Islam R."/>
            <person name="Rashid M.M."/>
            <person name="Khan S.A."/>
            <person name="Rahman M.S."/>
            <person name="Alam M."/>
            <person name="Yahiya A.S."/>
            <person name="Khan M.S."/>
            <person name="Azam M.S."/>
            <person name="Haque T."/>
            <person name="Lashkar M.Z.H."/>
            <person name="Akhand A.I."/>
            <person name="Morshed G."/>
            <person name="Roy S."/>
            <person name="Uddin K.S."/>
            <person name="Rabeya T."/>
            <person name="Hossain A.S."/>
            <person name="Chowdhury A."/>
            <person name="Snigdha A.R."/>
            <person name="Mortoza M.S."/>
            <person name="Matin S.A."/>
            <person name="Hoque S.M.E."/>
            <person name="Islam M.K."/>
            <person name="Roy D.K."/>
            <person name="Haider R."/>
            <person name="Moosa M.M."/>
            <person name="Elias S.M."/>
            <person name="Hasan A.M."/>
            <person name="Jahan S."/>
            <person name="Shafiuddin M."/>
            <person name="Mahmood N."/>
            <person name="Shommy N.S."/>
        </authorList>
    </citation>
    <scope>NUCLEOTIDE SEQUENCE [LARGE SCALE GENOMIC DNA]</scope>
    <source>
        <strain evidence="2">cv. O-4</strain>
    </source>
</reference>
<proteinExistence type="predicted"/>
<comment type="caution">
    <text evidence="1">The sequence shown here is derived from an EMBL/GenBank/DDBJ whole genome shotgun (WGS) entry which is preliminary data.</text>
</comment>
<evidence type="ECO:0000313" key="2">
    <source>
        <dbReference type="Proteomes" id="UP000187203"/>
    </source>
</evidence>
<evidence type="ECO:0000313" key="1">
    <source>
        <dbReference type="EMBL" id="OMP01998.1"/>
    </source>
</evidence>
<dbReference type="AlphaFoldDB" id="A0A1R3K4U0"/>
<dbReference type="EMBL" id="AWUE01014695">
    <property type="protein sequence ID" value="OMP01998.1"/>
    <property type="molecule type" value="Genomic_DNA"/>
</dbReference>
<dbReference type="Proteomes" id="UP000187203">
    <property type="component" value="Unassembled WGS sequence"/>
</dbReference>
<organism evidence="1 2">
    <name type="scientific">Corchorus olitorius</name>
    <dbReference type="NCBI Taxonomy" id="93759"/>
    <lineage>
        <taxon>Eukaryota</taxon>
        <taxon>Viridiplantae</taxon>
        <taxon>Streptophyta</taxon>
        <taxon>Embryophyta</taxon>
        <taxon>Tracheophyta</taxon>
        <taxon>Spermatophyta</taxon>
        <taxon>Magnoliopsida</taxon>
        <taxon>eudicotyledons</taxon>
        <taxon>Gunneridae</taxon>
        <taxon>Pentapetalae</taxon>
        <taxon>rosids</taxon>
        <taxon>malvids</taxon>
        <taxon>Malvales</taxon>
        <taxon>Malvaceae</taxon>
        <taxon>Grewioideae</taxon>
        <taxon>Apeibeae</taxon>
        <taxon>Corchorus</taxon>
    </lineage>
</organism>